<dbReference type="SMART" id="SM00710">
    <property type="entry name" value="PbH1"/>
    <property type="match status" value="5"/>
</dbReference>
<accession>X1NCX0</accession>
<dbReference type="InterPro" id="IPR012334">
    <property type="entry name" value="Pectin_lyas_fold"/>
</dbReference>
<dbReference type="InterPro" id="IPR011050">
    <property type="entry name" value="Pectin_lyase_fold/virulence"/>
</dbReference>
<comment type="caution">
    <text evidence="2">The sequence shown here is derived from an EMBL/GenBank/DDBJ whole genome shotgun (WGS) entry which is preliminary data.</text>
</comment>
<dbReference type="Pfam" id="PF13229">
    <property type="entry name" value="Beta_helix"/>
    <property type="match status" value="1"/>
</dbReference>
<proteinExistence type="predicted"/>
<dbReference type="InterPro" id="IPR039448">
    <property type="entry name" value="Beta_helix"/>
</dbReference>
<dbReference type="SUPFAM" id="SSF51126">
    <property type="entry name" value="Pectin lyase-like"/>
    <property type="match status" value="1"/>
</dbReference>
<name>X1NCX0_9ZZZZ</name>
<feature type="non-terminal residue" evidence="2">
    <location>
        <position position="1"/>
    </location>
</feature>
<dbReference type="AlphaFoldDB" id="X1NCX0"/>
<organism evidence="2">
    <name type="scientific">marine sediment metagenome</name>
    <dbReference type="NCBI Taxonomy" id="412755"/>
    <lineage>
        <taxon>unclassified sequences</taxon>
        <taxon>metagenomes</taxon>
        <taxon>ecological metagenomes</taxon>
    </lineage>
</organism>
<feature type="non-terminal residue" evidence="2">
    <location>
        <position position="269"/>
    </location>
</feature>
<dbReference type="Gene3D" id="2.160.20.10">
    <property type="entry name" value="Single-stranded right-handed beta-helix, Pectin lyase-like"/>
    <property type="match status" value="1"/>
</dbReference>
<evidence type="ECO:0000259" key="1">
    <source>
        <dbReference type="Pfam" id="PF13229"/>
    </source>
</evidence>
<protein>
    <recommendedName>
        <fullName evidence="1">Right handed beta helix domain-containing protein</fullName>
    </recommendedName>
</protein>
<evidence type="ECO:0000313" key="2">
    <source>
        <dbReference type="EMBL" id="GAI24665.1"/>
    </source>
</evidence>
<dbReference type="EMBL" id="BARV01022846">
    <property type="protein sequence ID" value="GAI24665.1"/>
    <property type="molecule type" value="Genomic_DNA"/>
</dbReference>
<dbReference type="InterPro" id="IPR006626">
    <property type="entry name" value="PbH1"/>
</dbReference>
<reference evidence="2" key="1">
    <citation type="journal article" date="2014" name="Front. Microbiol.">
        <title>High frequency of phylogenetically diverse reductive dehalogenase-homologous genes in deep subseafloor sedimentary metagenomes.</title>
        <authorList>
            <person name="Kawai M."/>
            <person name="Futagami T."/>
            <person name="Toyoda A."/>
            <person name="Takaki Y."/>
            <person name="Nishi S."/>
            <person name="Hori S."/>
            <person name="Arai W."/>
            <person name="Tsubouchi T."/>
            <person name="Morono Y."/>
            <person name="Uchiyama I."/>
            <person name="Ito T."/>
            <person name="Fujiyama A."/>
            <person name="Inagaki F."/>
            <person name="Takami H."/>
        </authorList>
    </citation>
    <scope>NUCLEOTIDE SEQUENCE</scope>
    <source>
        <strain evidence="2">Expedition CK06-06</strain>
    </source>
</reference>
<gene>
    <name evidence="2" type="ORF">S06H3_37582</name>
</gene>
<sequence length="269" mass="28441">HGINVAGAENKISGNYCYDNNQDAKYGTASATLINHLVDTTLNQFVADDVGKTVWNTTDDTYATVNIVNSSSDVTLSADIFITGENYIMYRDYHGINLEEGADKCQVNDNFCNSPGDSQVDGIHLDDGAIEVQIVGNYCTNGLSDGIELAANNDDCLVKDNYCSDNQGYGIVIGAGSDACLVENNKLAGNITGAISDGGTATVLPYIFVACHNPSGNIGTHPAEQLTDGEAVLSRFEVYVPAEFVELVRAQIIIVPLGAGDLVAEVATN</sequence>
<feature type="domain" description="Right handed beta helix" evidence="1">
    <location>
        <begin position="80"/>
        <end position="202"/>
    </location>
</feature>